<protein>
    <recommendedName>
        <fullName evidence="4">PBP domain-containing protein</fullName>
    </recommendedName>
</protein>
<dbReference type="InterPro" id="IPR041657">
    <property type="entry name" value="HTH_17"/>
</dbReference>
<dbReference type="EMBL" id="VSSQ01000215">
    <property type="protein sequence ID" value="MPL86013.1"/>
    <property type="molecule type" value="Genomic_DNA"/>
</dbReference>
<comment type="caution">
    <text evidence="3">The sequence shown here is derived from an EMBL/GenBank/DDBJ whole genome shotgun (WGS) entry which is preliminary data.</text>
</comment>
<accession>A0A644V5C4</accession>
<name>A0A644V5C4_9ZZZZ</name>
<dbReference type="SUPFAM" id="SSF53850">
    <property type="entry name" value="Periplasmic binding protein-like II"/>
    <property type="match status" value="1"/>
</dbReference>
<dbReference type="NCBIfam" id="TIGR01764">
    <property type="entry name" value="excise"/>
    <property type="match status" value="1"/>
</dbReference>
<sequence length="312" mass="35265">MENDLLLTPQEVADILKIKKNTVYEMIKRGSLPAKKMGKQLRILSSSVKKYLCEQENVGNTSLVLPLETLNTDPYIVPSPPTFILSGQDEILDQICNLINQKFRNIQMLRSYLDSYNGLYAMYQEQVTLATCNLWDNKTNTYNLPFINKLFPGEDIGVYHICNRTQGFYVANGNPKNIFGFKDLARTDIIFLNREKGSGTRVLLDSMLKKLSIDPQKIQGYFRSVTSPLVAANTVAKNGADFALGPERTSLEISKVDFIPLQKESFDLVIRNSDLNKEPVKYILELLCSSNFQEEIGQLKGYDIVGIGEKLL</sequence>
<feature type="domain" description="Helix-turn-helix" evidence="2">
    <location>
        <begin position="6"/>
        <end position="55"/>
    </location>
</feature>
<dbReference type="PANTHER" id="PTHR38431:SF1">
    <property type="entry name" value="BLL2305 PROTEIN"/>
    <property type="match status" value="1"/>
</dbReference>
<proteinExistence type="predicted"/>
<evidence type="ECO:0000313" key="3">
    <source>
        <dbReference type="EMBL" id="MPL86013.1"/>
    </source>
</evidence>
<evidence type="ECO:0000259" key="2">
    <source>
        <dbReference type="Pfam" id="PF12728"/>
    </source>
</evidence>
<dbReference type="InterPro" id="IPR024370">
    <property type="entry name" value="PBP_domain"/>
</dbReference>
<dbReference type="Pfam" id="PF12728">
    <property type="entry name" value="HTH_17"/>
    <property type="match status" value="1"/>
</dbReference>
<feature type="domain" description="PBP" evidence="1">
    <location>
        <begin position="99"/>
        <end position="287"/>
    </location>
</feature>
<gene>
    <name evidence="3" type="ORF">SDC9_31989</name>
</gene>
<dbReference type="Pfam" id="PF12727">
    <property type="entry name" value="PBP_like"/>
    <property type="match status" value="1"/>
</dbReference>
<dbReference type="InterPro" id="IPR010093">
    <property type="entry name" value="SinI_DNA-bd"/>
</dbReference>
<dbReference type="PANTHER" id="PTHR38431">
    <property type="entry name" value="BLL2305 PROTEIN"/>
    <property type="match status" value="1"/>
</dbReference>
<reference evidence="3" key="1">
    <citation type="submission" date="2019-08" db="EMBL/GenBank/DDBJ databases">
        <authorList>
            <person name="Kucharzyk K."/>
            <person name="Murdoch R.W."/>
            <person name="Higgins S."/>
            <person name="Loffler F."/>
        </authorList>
    </citation>
    <scope>NUCLEOTIDE SEQUENCE</scope>
</reference>
<dbReference type="GO" id="GO:0003677">
    <property type="term" value="F:DNA binding"/>
    <property type="evidence" value="ECO:0007669"/>
    <property type="project" value="InterPro"/>
</dbReference>
<organism evidence="3">
    <name type="scientific">bioreactor metagenome</name>
    <dbReference type="NCBI Taxonomy" id="1076179"/>
    <lineage>
        <taxon>unclassified sequences</taxon>
        <taxon>metagenomes</taxon>
        <taxon>ecological metagenomes</taxon>
    </lineage>
</organism>
<evidence type="ECO:0008006" key="4">
    <source>
        <dbReference type="Google" id="ProtNLM"/>
    </source>
</evidence>
<dbReference type="Gene3D" id="3.40.190.10">
    <property type="entry name" value="Periplasmic binding protein-like II"/>
    <property type="match status" value="1"/>
</dbReference>
<evidence type="ECO:0000259" key="1">
    <source>
        <dbReference type="Pfam" id="PF12727"/>
    </source>
</evidence>
<dbReference type="AlphaFoldDB" id="A0A644V5C4"/>